<comment type="function">
    <text evidence="1">RNaseP catalyzes the removal of the 5'-leader sequence from pre-tRNA to produce the mature 5'-terminus. It can also cleave other RNA substrates such as 4.5S RNA. The protein component plays an auxiliary but essential role in vivo by binding to the 5'-leader sequence and broadening the substrate specificity of the ribozyme.</text>
</comment>
<evidence type="ECO:0000313" key="8">
    <source>
        <dbReference type="EMBL" id="KAK2620960.1"/>
    </source>
</evidence>
<dbReference type="NCBIfam" id="TIGR00188">
    <property type="entry name" value="rnpA"/>
    <property type="match status" value="1"/>
</dbReference>
<protein>
    <recommendedName>
        <fullName evidence="7">Ribonuclease P protein component</fullName>
        <ecNumber evidence="7">3.1.26.5</ecNumber>
    </recommendedName>
</protein>
<dbReference type="GO" id="GO:0000049">
    <property type="term" value="F:tRNA binding"/>
    <property type="evidence" value="ECO:0007669"/>
    <property type="project" value="InterPro"/>
</dbReference>
<evidence type="ECO:0000256" key="4">
    <source>
        <dbReference type="ARBA" id="ARBA00022759"/>
    </source>
</evidence>
<evidence type="ECO:0000256" key="2">
    <source>
        <dbReference type="ARBA" id="ARBA00022694"/>
    </source>
</evidence>
<dbReference type="Pfam" id="PF00825">
    <property type="entry name" value="Ribonuclease_P"/>
    <property type="match status" value="1"/>
</dbReference>
<dbReference type="Proteomes" id="UP000218471">
    <property type="component" value="Unassembled WGS sequence"/>
</dbReference>
<dbReference type="Gene3D" id="3.30.230.10">
    <property type="match status" value="1"/>
</dbReference>
<gene>
    <name evidence="8" type="primary">rnpA</name>
    <name evidence="8" type="ORF">CFV95_001605</name>
</gene>
<dbReference type="AlphaFoldDB" id="A0AAV9G377"/>
<dbReference type="PROSITE" id="PS00648">
    <property type="entry name" value="RIBONUCLEASE_P"/>
    <property type="match status" value="1"/>
</dbReference>
<accession>A0AAV9G377</accession>
<dbReference type="InterPro" id="IPR020539">
    <property type="entry name" value="RNase_P_CS"/>
</dbReference>
<dbReference type="EMBL" id="NKYG02000001">
    <property type="protein sequence ID" value="KAK2620960.1"/>
    <property type="molecule type" value="Genomic_DNA"/>
</dbReference>
<dbReference type="EC" id="3.1.26.5" evidence="7"/>
<evidence type="ECO:0000256" key="6">
    <source>
        <dbReference type="ARBA" id="ARBA00022884"/>
    </source>
</evidence>
<evidence type="ECO:0000256" key="5">
    <source>
        <dbReference type="ARBA" id="ARBA00022801"/>
    </source>
</evidence>
<dbReference type="GO" id="GO:0030677">
    <property type="term" value="C:ribonuclease P complex"/>
    <property type="evidence" value="ECO:0007669"/>
    <property type="project" value="TreeGrafter"/>
</dbReference>
<dbReference type="InterPro" id="IPR000100">
    <property type="entry name" value="RNase_P"/>
</dbReference>
<dbReference type="GO" id="GO:0042781">
    <property type="term" value="F:3'-tRNA processing endoribonuclease activity"/>
    <property type="evidence" value="ECO:0007669"/>
    <property type="project" value="TreeGrafter"/>
</dbReference>
<proteinExistence type="predicted"/>
<organism evidence="8 9">
    <name type="scientific">Leptospira interrogans</name>
    <dbReference type="NCBI Taxonomy" id="173"/>
    <lineage>
        <taxon>Bacteria</taxon>
        <taxon>Pseudomonadati</taxon>
        <taxon>Spirochaetota</taxon>
        <taxon>Spirochaetia</taxon>
        <taxon>Leptospirales</taxon>
        <taxon>Leptospiraceae</taxon>
        <taxon>Leptospira</taxon>
    </lineage>
</organism>
<keyword evidence="4" id="KW-0255">Endonuclease</keyword>
<keyword evidence="5 8" id="KW-0378">Hydrolase</keyword>
<dbReference type="InterPro" id="IPR014721">
    <property type="entry name" value="Ribsml_uS5_D2-typ_fold_subgr"/>
</dbReference>
<keyword evidence="3" id="KW-0540">Nuclease</keyword>
<sequence length="107" mass="12734">MIEETLKSRKEIQFLFKTGKRVSCFPIVLVYLPNSFSKNRFLYCPERTVKTAVQRNRMKRKLRAIIHEEEKNFSKGFDIAILAKKEILDLNHRELVKILVSLINRVR</sequence>
<comment type="caution">
    <text evidence="8">The sequence shown here is derived from an EMBL/GenBank/DDBJ whole genome shotgun (WGS) entry which is preliminary data.</text>
</comment>
<keyword evidence="2" id="KW-0819">tRNA processing</keyword>
<evidence type="ECO:0000256" key="1">
    <source>
        <dbReference type="ARBA" id="ARBA00002663"/>
    </source>
</evidence>
<dbReference type="RefSeq" id="WP_306795538.1">
    <property type="nucleotide sequence ID" value="NZ_CAUVZF010000004.1"/>
</dbReference>
<dbReference type="PANTHER" id="PTHR33992:SF1">
    <property type="entry name" value="RIBONUCLEASE P PROTEIN COMPONENT"/>
    <property type="match status" value="1"/>
</dbReference>
<dbReference type="GO" id="GO:0004526">
    <property type="term" value="F:ribonuclease P activity"/>
    <property type="evidence" value="ECO:0007669"/>
    <property type="project" value="UniProtKB-UniRule"/>
</dbReference>
<keyword evidence="6" id="KW-0694">RNA-binding</keyword>
<evidence type="ECO:0000313" key="9">
    <source>
        <dbReference type="Proteomes" id="UP000218471"/>
    </source>
</evidence>
<dbReference type="SUPFAM" id="SSF54211">
    <property type="entry name" value="Ribosomal protein S5 domain 2-like"/>
    <property type="match status" value="1"/>
</dbReference>
<name>A0AAV9G377_LEPIR</name>
<evidence type="ECO:0000256" key="7">
    <source>
        <dbReference type="NCBIfam" id="TIGR00188"/>
    </source>
</evidence>
<dbReference type="InterPro" id="IPR020568">
    <property type="entry name" value="Ribosomal_Su5_D2-typ_SF"/>
</dbReference>
<reference evidence="8" key="1">
    <citation type="submission" date="2023-10" db="EMBL/GenBank/DDBJ databases">
        <title>Genomic and proteomic analysis of Leptospira interrogans strain CUDO8.</title>
        <authorList>
            <person name="Boonciew P."/>
            <person name="Kurilung A."/>
            <person name="Prapasarakul N."/>
        </authorList>
    </citation>
    <scope>NUCLEOTIDE SEQUENCE</scope>
    <source>
        <strain evidence="8">CUDO8</strain>
    </source>
</reference>
<dbReference type="PANTHER" id="PTHR33992">
    <property type="entry name" value="RIBONUCLEASE P PROTEIN COMPONENT"/>
    <property type="match status" value="1"/>
</dbReference>
<evidence type="ECO:0000256" key="3">
    <source>
        <dbReference type="ARBA" id="ARBA00022722"/>
    </source>
</evidence>